<accession>A0A9W9EV58</accession>
<keyword evidence="5" id="KW-1185">Reference proteome</keyword>
<evidence type="ECO:0000259" key="3">
    <source>
        <dbReference type="PROSITE" id="PS51253"/>
    </source>
</evidence>
<proteinExistence type="predicted"/>
<dbReference type="AlphaFoldDB" id="A0A9W9EV58"/>
<evidence type="ECO:0000256" key="2">
    <source>
        <dbReference type="SAM" id="MobiDB-lite"/>
    </source>
</evidence>
<dbReference type="InterPro" id="IPR006600">
    <property type="entry name" value="HTH_CenpB_DNA-bd_dom"/>
</dbReference>
<dbReference type="Pfam" id="PF03221">
    <property type="entry name" value="HTH_Tnp_Tc5"/>
    <property type="match status" value="1"/>
</dbReference>
<evidence type="ECO:0000256" key="1">
    <source>
        <dbReference type="ARBA" id="ARBA00023125"/>
    </source>
</evidence>
<dbReference type="Proteomes" id="UP001149165">
    <property type="component" value="Unassembled WGS sequence"/>
</dbReference>
<dbReference type="GO" id="GO:0003677">
    <property type="term" value="F:DNA binding"/>
    <property type="evidence" value="ECO:0007669"/>
    <property type="project" value="UniProtKB-KW"/>
</dbReference>
<gene>
    <name evidence="4" type="ORF">N7456_012061</name>
</gene>
<sequence length="214" mass="24622">MSQIISEDLAVNEDRIREAVEYIKTLQEKPNIYQIARDYDVPAHILRARYLGRKTQRRPHPNSCALSQSQEKALTDWYLLAIKANHRPTPMMITRSANKLLERSAPAGSEPRKVGKNWAWKFSKRVAEEHGLNLADIAPSAGKPPVEIDEEESRPDPYETFREKLAHMAELIDEHYAQQKELLSQLMADYQVLLDAKNKEQARASDQFQRSDSI</sequence>
<dbReference type="EMBL" id="JAPQKH010000007">
    <property type="protein sequence ID" value="KAJ5088445.1"/>
    <property type="molecule type" value="Genomic_DNA"/>
</dbReference>
<comment type="caution">
    <text evidence="4">The sequence shown here is derived from an EMBL/GenBank/DDBJ whole genome shotgun (WGS) entry which is preliminary data.</text>
</comment>
<protein>
    <recommendedName>
        <fullName evidence="3">HTH CENPB-type domain-containing protein</fullName>
    </recommendedName>
</protein>
<organism evidence="4 5">
    <name type="scientific">Penicillium angulare</name>
    <dbReference type="NCBI Taxonomy" id="116970"/>
    <lineage>
        <taxon>Eukaryota</taxon>
        <taxon>Fungi</taxon>
        <taxon>Dikarya</taxon>
        <taxon>Ascomycota</taxon>
        <taxon>Pezizomycotina</taxon>
        <taxon>Eurotiomycetes</taxon>
        <taxon>Eurotiomycetidae</taxon>
        <taxon>Eurotiales</taxon>
        <taxon>Aspergillaceae</taxon>
        <taxon>Penicillium</taxon>
    </lineage>
</organism>
<evidence type="ECO:0000313" key="4">
    <source>
        <dbReference type="EMBL" id="KAJ5088445.1"/>
    </source>
</evidence>
<keyword evidence="1" id="KW-0238">DNA-binding</keyword>
<dbReference type="OrthoDB" id="4324149at2759"/>
<reference evidence="4" key="1">
    <citation type="submission" date="2022-11" db="EMBL/GenBank/DDBJ databases">
        <authorList>
            <person name="Petersen C."/>
        </authorList>
    </citation>
    <scope>NUCLEOTIDE SEQUENCE</scope>
    <source>
        <strain evidence="4">IBT 30069</strain>
    </source>
</reference>
<dbReference type="PROSITE" id="PS51253">
    <property type="entry name" value="HTH_CENPB"/>
    <property type="match status" value="1"/>
</dbReference>
<name>A0A9W9EV58_9EURO</name>
<reference evidence="4" key="2">
    <citation type="journal article" date="2023" name="IMA Fungus">
        <title>Comparative genomic study of the Penicillium genus elucidates a diverse pangenome and 15 lateral gene transfer events.</title>
        <authorList>
            <person name="Petersen C."/>
            <person name="Sorensen T."/>
            <person name="Nielsen M.R."/>
            <person name="Sondergaard T.E."/>
            <person name="Sorensen J.L."/>
            <person name="Fitzpatrick D.A."/>
            <person name="Frisvad J.C."/>
            <person name="Nielsen K.L."/>
        </authorList>
    </citation>
    <scope>NUCLEOTIDE SEQUENCE</scope>
    <source>
        <strain evidence="4">IBT 30069</strain>
    </source>
</reference>
<evidence type="ECO:0000313" key="5">
    <source>
        <dbReference type="Proteomes" id="UP001149165"/>
    </source>
</evidence>
<feature type="domain" description="HTH CENPB-type" evidence="3">
    <location>
        <begin position="58"/>
        <end position="132"/>
    </location>
</feature>
<feature type="region of interest" description="Disordered" evidence="2">
    <location>
        <begin position="133"/>
        <end position="156"/>
    </location>
</feature>